<organism evidence="1 2">
    <name type="scientific">Microlunatus phosphovorus (strain ATCC 700054 / DSM 10555 / JCM 9379 / NBRC 101784 / NCIMB 13414 / VKM Ac-1990 / NM-1)</name>
    <dbReference type="NCBI Taxonomy" id="1032480"/>
    <lineage>
        <taxon>Bacteria</taxon>
        <taxon>Bacillati</taxon>
        <taxon>Actinomycetota</taxon>
        <taxon>Actinomycetes</taxon>
        <taxon>Propionibacteriales</taxon>
        <taxon>Propionibacteriaceae</taxon>
        <taxon>Microlunatus</taxon>
    </lineage>
</organism>
<dbReference type="RefSeq" id="WP_013863922.1">
    <property type="nucleotide sequence ID" value="NC_015635.1"/>
</dbReference>
<name>F5XKI5_MICPN</name>
<accession>F5XKI5</accession>
<dbReference type="EMBL" id="AP012204">
    <property type="protein sequence ID" value="BAK36057.1"/>
    <property type="molecule type" value="Genomic_DNA"/>
</dbReference>
<dbReference type="Proteomes" id="UP000007947">
    <property type="component" value="Chromosome"/>
</dbReference>
<sequence>MNFSQRGTTLTVHYNNDDDTISVTRTSDAATLVALSRAEAHELAPLLSRTLRLAVSNPTTNDHQRHPFGVA</sequence>
<reference evidence="1 2" key="1">
    <citation type="submission" date="2011-05" db="EMBL/GenBank/DDBJ databases">
        <title>Whole genome sequence of Microlunatus phosphovorus NM-1.</title>
        <authorList>
            <person name="Hosoyama A."/>
            <person name="Sasaki K."/>
            <person name="Harada T."/>
            <person name="Igarashi R."/>
            <person name="Kawakoshi A."/>
            <person name="Sasagawa M."/>
            <person name="Fukada J."/>
            <person name="Nakamura S."/>
            <person name="Katano Y."/>
            <person name="Hanada S."/>
            <person name="Kamagata Y."/>
            <person name="Nakamura N."/>
            <person name="Yamazaki S."/>
            <person name="Fujita N."/>
        </authorList>
    </citation>
    <scope>NUCLEOTIDE SEQUENCE [LARGE SCALE GENOMIC DNA]</scope>
    <source>
        <strain evidence="2">ATCC 700054 / DSM 10555 / JCM 9379 / NBRC 101784 / NCIMB 13414 / VKM Ac-1990 / NM-1</strain>
    </source>
</reference>
<evidence type="ECO:0000313" key="1">
    <source>
        <dbReference type="EMBL" id="BAK36057.1"/>
    </source>
</evidence>
<protein>
    <submittedName>
        <fullName evidence="1">Uncharacterized protein</fullName>
    </submittedName>
</protein>
<dbReference type="STRING" id="1032480.MLP_30430"/>
<dbReference type="AlphaFoldDB" id="F5XKI5"/>
<dbReference type="HOGENOM" id="CLU_2735565_0_0_11"/>
<gene>
    <name evidence="1" type="ordered locus">MLP_30430</name>
</gene>
<keyword evidence="2" id="KW-1185">Reference proteome</keyword>
<evidence type="ECO:0000313" key="2">
    <source>
        <dbReference type="Proteomes" id="UP000007947"/>
    </source>
</evidence>
<proteinExistence type="predicted"/>
<dbReference type="KEGG" id="mph:MLP_30430"/>